<name>A0ABR1IMS2_9AGAR</name>
<organism evidence="3 4">
    <name type="scientific">Marasmiellus scandens</name>
    <dbReference type="NCBI Taxonomy" id="2682957"/>
    <lineage>
        <taxon>Eukaryota</taxon>
        <taxon>Fungi</taxon>
        <taxon>Dikarya</taxon>
        <taxon>Basidiomycota</taxon>
        <taxon>Agaricomycotina</taxon>
        <taxon>Agaricomycetes</taxon>
        <taxon>Agaricomycetidae</taxon>
        <taxon>Agaricales</taxon>
        <taxon>Marasmiineae</taxon>
        <taxon>Omphalotaceae</taxon>
        <taxon>Marasmiellus</taxon>
    </lineage>
</organism>
<dbReference type="InterPro" id="IPR041457">
    <property type="entry name" value="CxC2_KDZ-assoc"/>
</dbReference>
<evidence type="ECO:0000313" key="4">
    <source>
        <dbReference type="Proteomes" id="UP001498398"/>
    </source>
</evidence>
<feature type="domain" description="CxC2-like cysteine cluster KDZ transposase-associated" evidence="2">
    <location>
        <begin position="231"/>
        <end position="337"/>
    </location>
</feature>
<comment type="caution">
    <text evidence="3">The sequence shown here is derived from an EMBL/GenBank/DDBJ whole genome shotgun (WGS) entry which is preliminary data.</text>
</comment>
<dbReference type="PANTHER" id="PTHR33096">
    <property type="entry name" value="CXC2 DOMAIN-CONTAINING PROTEIN"/>
    <property type="match status" value="1"/>
</dbReference>
<protein>
    <recommendedName>
        <fullName evidence="2">CxC2-like cysteine cluster KDZ transposase-associated domain-containing protein</fullName>
    </recommendedName>
</protein>
<accession>A0ABR1IMS2</accession>
<dbReference type="EMBL" id="JBANRG010000133">
    <property type="protein sequence ID" value="KAK7434020.1"/>
    <property type="molecule type" value="Genomic_DNA"/>
</dbReference>
<dbReference type="Pfam" id="PF18758">
    <property type="entry name" value="KDZ"/>
    <property type="match status" value="1"/>
</dbReference>
<keyword evidence="4" id="KW-1185">Reference proteome</keyword>
<feature type="region of interest" description="Disordered" evidence="1">
    <location>
        <begin position="120"/>
        <end position="142"/>
    </location>
</feature>
<sequence>MPPKANRGTRTHAVSISTPPSLIPAKCAAEAQTFIPIFQSTSSNVFQPFKRLIPFTISAHDLPFYSHQKSDSDPHLTDKPRASEYNLFPDLLDLEEKLLDELVFWDDKENAGVAMEEVAGENEVTDELASKESSSGSKRKARGDPVLRKWTHTYVDEYLSELVRQDGRGYAIKQDICGCCSSASVLAVGYRCLDCMDSQMYCRACVVKKHNFLPFHKIEQWTGSFFLRTTLHDLGHVLQLGHQSGDICMCSSITPLIDMTVLDIGGVHRLRVQFCNCHQSASPFVQLLCARLFPATTEQPRTAATFRLLEHFQLLGFVSKVSAGEYYSTLERLSNNITCLNTSDRYRELLRMMRQWRLLKVLKRHGRAHDPSGYKGTKEGECVVRCAACPHPGINLPADWRNAPDQNNWLYTLFLSMDANFRCVRLNVSSEAVDPSLFNGIAYMITPAIVREHMKNFGGLGADDISNCNNHKAVRLASMRRDAGLAVTGLATTDCGRHDAKLPRSMCDMQAGERQANMDLCLLCHLEHTEVERVCTTYDIMCQYLPHLPNRVLQYPENLRPRFLGTSFVGLVPKFHLPAHQEKCRLNFNLNYCKRVGRTNGEGVERGWSNINALAGSTKHMGPGSRSDTLDDHFGAMNWRKRTLYSKQFYRWATENAEKLGDAVRAFQAYNQGVDEETREKWREAVEDWEEDPDGKVNPYQSTVKPTTFHKARLVLAQEEAKELEKSTRNMVATTVSESAFLVEGLEVREQQRRLQQEMADLSPHATDLTRSKVLERVNTLRRRLEAWCSLQALLFPAAVIVRSDMMSSDAYSTCDVPLLLPSELIHHSTCSLSAIKIQWELEYAQAHDMLNKICEGLLTRTYLYTWKRKYTHGQRDSTSSSRTIAKVQAKINSASARYRIARLALSNLASHMNAAGWDTVLRELRREDIRPLNPDNFDPNKEAAGNKEPSWIWCTANGGGKEDMQDALRMAWCKARARAHRYQEECLLLQEEMRRVLKTFEFEAEVWHSRALAVEARELSPECMEGQRAYALYQKHIREAMARDCRSKWSTIPATFTEGEGAIPLDNAEYNFV</sequence>
<gene>
    <name evidence="3" type="ORF">VKT23_020419</name>
</gene>
<proteinExistence type="predicted"/>
<evidence type="ECO:0000313" key="3">
    <source>
        <dbReference type="EMBL" id="KAK7434020.1"/>
    </source>
</evidence>
<evidence type="ECO:0000256" key="1">
    <source>
        <dbReference type="SAM" id="MobiDB-lite"/>
    </source>
</evidence>
<dbReference type="PANTHER" id="PTHR33096:SF1">
    <property type="entry name" value="CXC1-LIKE CYSTEINE CLUSTER ASSOCIATED WITH KDZ TRANSPOSASES DOMAIN-CONTAINING PROTEIN"/>
    <property type="match status" value="1"/>
</dbReference>
<dbReference type="InterPro" id="IPR040521">
    <property type="entry name" value="KDZ"/>
</dbReference>
<reference evidence="3 4" key="1">
    <citation type="submission" date="2024-01" db="EMBL/GenBank/DDBJ databases">
        <title>A draft genome for the cacao thread blight pathogen Marasmiellus scandens.</title>
        <authorList>
            <person name="Baruah I.K."/>
            <person name="Leung J."/>
            <person name="Bukari Y."/>
            <person name="Amoako-Attah I."/>
            <person name="Meinhardt L.W."/>
            <person name="Bailey B.A."/>
            <person name="Cohen S.P."/>
        </authorList>
    </citation>
    <scope>NUCLEOTIDE SEQUENCE [LARGE SCALE GENOMIC DNA]</scope>
    <source>
        <strain evidence="3 4">GH-19</strain>
    </source>
</reference>
<dbReference type="Pfam" id="PF18803">
    <property type="entry name" value="CxC2"/>
    <property type="match status" value="1"/>
</dbReference>
<evidence type="ECO:0000259" key="2">
    <source>
        <dbReference type="Pfam" id="PF18803"/>
    </source>
</evidence>
<dbReference type="Proteomes" id="UP001498398">
    <property type="component" value="Unassembled WGS sequence"/>
</dbReference>